<keyword evidence="8" id="KW-0675">Receptor</keyword>
<dbReference type="InterPro" id="IPR004117">
    <property type="entry name" value="7tm6_olfct_rcpt"/>
</dbReference>
<evidence type="ECO:0000256" key="3">
    <source>
        <dbReference type="ARBA" id="ARBA00022606"/>
    </source>
</evidence>
<dbReference type="Pfam" id="PF02949">
    <property type="entry name" value="7tm_6"/>
    <property type="match status" value="1"/>
</dbReference>
<dbReference type="PANTHER" id="PTHR21137:SF35">
    <property type="entry name" value="ODORANT RECEPTOR 19A-RELATED"/>
    <property type="match status" value="1"/>
</dbReference>
<evidence type="ECO:0000256" key="8">
    <source>
        <dbReference type="ARBA" id="ARBA00023170"/>
    </source>
</evidence>
<proteinExistence type="predicted"/>
<organism evidence="11 12">
    <name type="scientific">Acanthoscelides obtectus</name>
    <name type="common">Bean weevil</name>
    <name type="synonym">Bruchus obtectus</name>
    <dbReference type="NCBI Taxonomy" id="200917"/>
    <lineage>
        <taxon>Eukaryota</taxon>
        <taxon>Metazoa</taxon>
        <taxon>Ecdysozoa</taxon>
        <taxon>Arthropoda</taxon>
        <taxon>Hexapoda</taxon>
        <taxon>Insecta</taxon>
        <taxon>Pterygota</taxon>
        <taxon>Neoptera</taxon>
        <taxon>Endopterygota</taxon>
        <taxon>Coleoptera</taxon>
        <taxon>Polyphaga</taxon>
        <taxon>Cucujiformia</taxon>
        <taxon>Chrysomeloidea</taxon>
        <taxon>Chrysomelidae</taxon>
        <taxon>Bruchinae</taxon>
        <taxon>Bruchini</taxon>
        <taxon>Acanthoscelides</taxon>
    </lineage>
</organism>
<protein>
    <submittedName>
        <fullName evidence="11">Uncharacterized protein</fullName>
    </submittedName>
</protein>
<dbReference type="GO" id="GO:0007165">
    <property type="term" value="P:signal transduction"/>
    <property type="evidence" value="ECO:0007669"/>
    <property type="project" value="UniProtKB-KW"/>
</dbReference>
<sequence>MGPPLHVVIEAFLHLVAGLNMIYICYSAPAQGLMDEANRVGRSIYFSGWYDFPSDSKDVVTFLIRTQKTCEVSAGGIVRIDMEMFMASVKTIVSYFMFLRTISS</sequence>
<keyword evidence="7 10" id="KW-0472">Membrane</keyword>
<reference evidence="11" key="1">
    <citation type="submission" date="2022-03" db="EMBL/GenBank/DDBJ databases">
        <authorList>
            <person name="Sayadi A."/>
        </authorList>
    </citation>
    <scope>NUCLEOTIDE SEQUENCE</scope>
</reference>
<dbReference type="OrthoDB" id="6759486at2759"/>
<evidence type="ECO:0000256" key="1">
    <source>
        <dbReference type="ARBA" id="ARBA00004651"/>
    </source>
</evidence>
<dbReference type="GO" id="GO:0005549">
    <property type="term" value="F:odorant binding"/>
    <property type="evidence" value="ECO:0007669"/>
    <property type="project" value="InterPro"/>
</dbReference>
<evidence type="ECO:0000256" key="4">
    <source>
        <dbReference type="ARBA" id="ARBA00022692"/>
    </source>
</evidence>
<evidence type="ECO:0000313" key="12">
    <source>
        <dbReference type="Proteomes" id="UP001152888"/>
    </source>
</evidence>
<comment type="subcellular location">
    <subcellularLocation>
        <location evidence="1">Cell membrane</location>
        <topology evidence="1">Multi-pass membrane protein</topology>
    </subcellularLocation>
</comment>
<dbReference type="Proteomes" id="UP001152888">
    <property type="component" value="Unassembled WGS sequence"/>
</dbReference>
<dbReference type="PANTHER" id="PTHR21137">
    <property type="entry name" value="ODORANT RECEPTOR"/>
    <property type="match status" value="1"/>
</dbReference>
<keyword evidence="2" id="KW-1003">Cell membrane</keyword>
<dbReference type="GO" id="GO:0005886">
    <property type="term" value="C:plasma membrane"/>
    <property type="evidence" value="ECO:0007669"/>
    <property type="project" value="UniProtKB-SubCell"/>
</dbReference>
<evidence type="ECO:0000256" key="2">
    <source>
        <dbReference type="ARBA" id="ARBA00022475"/>
    </source>
</evidence>
<evidence type="ECO:0000256" key="9">
    <source>
        <dbReference type="ARBA" id="ARBA00023224"/>
    </source>
</evidence>
<dbReference type="AlphaFoldDB" id="A0A9P0LAT5"/>
<evidence type="ECO:0000256" key="5">
    <source>
        <dbReference type="ARBA" id="ARBA00022725"/>
    </source>
</evidence>
<keyword evidence="3" id="KW-0716">Sensory transduction</keyword>
<evidence type="ECO:0000256" key="6">
    <source>
        <dbReference type="ARBA" id="ARBA00022989"/>
    </source>
</evidence>
<evidence type="ECO:0000313" key="11">
    <source>
        <dbReference type="EMBL" id="CAH1987574.1"/>
    </source>
</evidence>
<keyword evidence="9" id="KW-0807">Transducer</keyword>
<dbReference type="EMBL" id="CAKOFQ010007021">
    <property type="protein sequence ID" value="CAH1987574.1"/>
    <property type="molecule type" value="Genomic_DNA"/>
</dbReference>
<name>A0A9P0LAT5_ACAOB</name>
<keyword evidence="12" id="KW-1185">Reference proteome</keyword>
<feature type="transmembrane region" description="Helical" evidence="10">
    <location>
        <begin position="6"/>
        <end position="26"/>
    </location>
</feature>
<keyword evidence="5" id="KW-0552">Olfaction</keyword>
<evidence type="ECO:0000256" key="7">
    <source>
        <dbReference type="ARBA" id="ARBA00023136"/>
    </source>
</evidence>
<evidence type="ECO:0000256" key="10">
    <source>
        <dbReference type="SAM" id="Phobius"/>
    </source>
</evidence>
<gene>
    <name evidence="11" type="ORF">ACAOBT_LOCUS17928</name>
</gene>
<dbReference type="GO" id="GO:0004984">
    <property type="term" value="F:olfactory receptor activity"/>
    <property type="evidence" value="ECO:0007669"/>
    <property type="project" value="InterPro"/>
</dbReference>
<comment type="caution">
    <text evidence="11">The sequence shown here is derived from an EMBL/GenBank/DDBJ whole genome shotgun (WGS) entry which is preliminary data.</text>
</comment>
<keyword evidence="6 10" id="KW-1133">Transmembrane helix</keyword>
<keyword evidence="4 10" id="KW-0812">Transmembrane</keyword>
<accession>A0A9P0LAT5</accession>